<protein>
    <submittedName>
        <fullName evidence="2">Uncharacterized protein</fullName>
    </submittedName>
</protein>
<feature type="compositionally biased region" description="Basic and acidic residues" evidence="1">
    <location>
        <begin position="1"/>
        <end position="13"/>
    </location>
</feature>
<organism evidence="2 3">
    <name type="scientific">Emiliania huxleyi (strain CCMP1516)</name>
    <dbReference type="NCBI Taxonomy" id="280463"/>
    <lineage>
        <taxon>Eukaryota</taxon>
        <taxon>Haptista</taxon>
        <taxon>Haptophyta</taxon>
        <taxon>Prymnesiophyceae</taxon>
        <taxon>Isochrysidales</taxon>
        <taxon>Noelaerhabdaceae</taxon>
        <taxon>Emiliania</taxon>
    </lineage>
</organism>
<dbReference type="AlphaFoldDB" id="A0A0D3KEB9"/>
<evidence type="ECO:0000313" key="2">
    <source>
        <dbReference type="EnsemblProtists" id="EOD34104"/>
    </source>
</evidence>
<feature type="region of interest" description="Disordered" evidence="1">
    <location>
        <begin position="1"/>
        <end position="43"/>
    </location>
</feature>
<dbReference type="RefSeq" id="XP_005786533.1">
    <property type="nucleotide sequence ID" value="XM_005786476.1"/>
</dbReference>
<sequence length="190" mass="20574">MGGAAGEERDWLRKGPGPARRHRGDAVPQQGEDAGQGASRRRARRVRRLLLAQGRVWAVEDGAERRRRHAQLQLVGGAATAGAEPPARAFLLRQARAADGGGEGVGRRAAGRLHAHRPPPPRVRRLRRPRGAAPRVRPRKRARGEHHVSEKPVREAASDCSRGVCQSCRMLAGSRLGKRAGRWKGAGVLG</sequence>
<keyword evidence="3" id="KW-1185">Reference proteome</keyword>
<dbReference type="PaxDb" id="2903-EOD34104"/>
<evidence type="ECO:0000313" key="3">
    <source>
        <dbReference type="Proteomes" id="UP000013827"/>
    </source>
</evidence>
<reference evidence="3" key="1">
    <citation type="journal article" date="2013" name="Nature">
        <title>Pan genome of the phytoplankton Emiliania underpins its global distribution.</title>
        <authorList>
            <person name="Read B.A."/>
            <person name="Kegel J."/>
            <person name="Klute M.J."/>
            <person name="Kuo A."/>
            <person name="Lefebvre S.C."/>
            <person name="Maumus F."/>
            <person name="Mayer C."/>
            <person name="Miller J."/>
            <person name="Monier A."/>
            <person name="Salamov A."/>
            <person name="Young J."/>
            <person name="Aguilar M."/>
            <person name="Claverie J.M."/>
            <person name="Frickenhaus S."/>
            <person name="Gonzalez K."/>
            <person name="Herman E.K."/>
            <person name="Lin Y.C."/>
            <person name="Napier J."/>
            <person name="Ogata H."/>
            <person name="Sarno A.F."/>
            <person name="Shmutz J."/>
            <person name="Schroeder D."/>
            <person name="de Vargas C."/>
            <person name="Verret F."/>
            <person name="von Dassow P."/>
            <person name="Valentin K."/>
            <person name="Van de Peer Y."/>
            <person name="Wheeler G."/>
            <person name="Dacks J.B."/>
            <person name="Delwiche C.F."/>
            <person name="Dyhrman S.T."/>
            <person name="Glockner G."/>
            <person name="John U."/>
            <person name="Richards T."/>
            <person name="Worden A.Z."/>
            <person name="Zhang X."/>
            <person name="Grigoriev I.V."/>
            <person name="Allen A.E."/>
            <person name="Bidle K."/>
            <person name="Borodovsky M."/>
            <person name="Bowler C."/>
            <person name="Brownlee C."/>
            <person name="Cock J.M."/>
            <person name="Elias M."/>
            <person name="Gladyshev V.N."/>
            <person name="Groth M."/>
            <person name="Guda C."/>
            <person name="Hadaegh A."/>
            <person name="Iglesias-Rodriguez M.D."/>
            <person name="Jenkins J."/>
            <person name="Jones B.M."/>
            <person name="Lawson T."/>
            <person name="Leese F."/>
            <person name="Lindquist E."/>
            <person name="Lobanov A."/>
            <person name="Lomsadze A."/>
            <person name="Malik S.B."/>
            <person name="Marsh M.E."/>
            <person name="Mackinder L."/>
            <person name="Mock T."/>
            <person name="Mueller-Roeber B."/>
            <person name="Pagarete A."/>
            <person name="Parker M."/>
            <person name="Probert I."/>
            <person name="Quesneville H."/>
            <person name="Raines C."/>
            <person name="Rensing S.A."/>
            <person name="Riano-Pachon D.M."/>
            <person name="Richier S."/>
            <person name="Rokitta S."/>
            <person name="Shiraiwa Y."/>
            <person name="Soanes D.M."/>
            <person name="van der Giezen M."/>
            <person name="Wahlund T.M."/>
            <person name="Williams B."/>
            <person name="Wilson W."/>
            <person name="Wolfe G."/>
            <person name="Wurch L.L."/>
        </authorList>
    </citation>
    <scope>NUCLEOTIDE SEQUENCE</scope>
</reference>
<name>A0A0D3KEB9_EMIH1</name>
<dbReference type="HOGENOM" id="CLU_1430485_0_0_1"/>
<feature type="compositionally biased region" description="Basic and acidic residues" evidence="1">
    <location>
        <begin position="145"/>
        <end position="156"/>
    </location>
</feature>
<accession>A0A0D3KEB9</accession>
<dbReference type="Proteomes" id="UP000013827">
    <property type="component" value="Unassembled WGS sequence"/>
</dbReference>
<proteinExistence type="predicted"/>
<evidence type="ECO:0000256" key="1">
    <source>
        <dbReference type="SAM" id="MobiDB-lite"/>
    </source>
</evidence>
<dbReference type="EnsemblProtists" id="EOD34104">
    <property type="protein sequence ID" value="EOD34104"/>
    <property type="gene ID" value="EMIHUDRAFT_441315"/>
</dbReference>
<feature type="region of interest" description="Disordered" evidence="1">
    <location>
        <begin position="99"/>
        <end position="156"/>
    </location>
</feature>
<feature type="compositionally biased region" description="Basic residues" evidence="1">
    <location>
        <begin position="109"/>
        <end position="144"/>
    </location>
</feature>
<reference evidence="2" key="2">
    <citation type="submission" date="2024-10" db="UniProtKB">
        <authorList>
            <consortium name="EnsemblProtists"/>
        </authorList>
    </citation>
    <scope>IDENTIFICATION</scope>
</reference>
<dbReference type="KEGG" id="ehx:EMIHUDRAFT_441315"/>
<dbReference type="GeneID" id="17279374"/>